<comment type="caution">
    <text evidence="2">The sequence shown here is derived from an EMBL/GenBank/DDBJ whole genome shotgun (WGS) entry which is preliminary data.</text>
</comment>
<dbReference type="SUPFAM" id="SSF52091">
    <property type="entry name" value="SpoIIaa-like"/>
    <property type="match status" value="1"/>
</dbReference>
<name>A0A0N0XK96_9NEIS</name>
<dbReference type="CDD" id="cd07043">
    <property type="entry name" value="STAS_anti-anti-sigma_factors"/>
    <property type="match status" value="1"/>
</dbReference>
<dbReference type="PANTHER" id="PTHR33495">
    <property type="entry name" value="ANTI-SIGMA FACTOR ANTAGONIST TM_1081-RELATED-RELATED"/>
    <property type="match status" value="1"/>
</dbReference>
<dbReference type="Gene3D" id="3.30.750.24">
    <property type="entry name" value="STAS domain"/>
    <property type="match status" value="1"/>
</dbReference>
<dbReference type="InterPro" id="IPR002645">
    <property type="entry name" value="STAS_dom"/>
</dbReference>
<dbReference type="RefSeq" id="WP_053936956.1">
    <property type="nucleotide sequence ID" value="NZ_LAQT01000003.1"/>
</dbReference>
<dbReference type="PROSITE" id="PS50801">
    <property type="entry name" value="STAS"/>
    <property type="match status" value="1"/>
</dbReference>
<dbReference type="Pfam" id="PF01740">
    <property type="entry name" value="STAS"/>
    <property type="match status" value="1"/>
</dbReference>
<evidence type="ECO:0000313" key="2">
    <source>
        <dbReference type="EMBL" id="KPC54269.1"/>
    </source>
</evidence>
<dbReference type="AlphaFoldDB" id="A0A0N0XK96"/>
<dbReference type="Proteomes" id="UP000037939">
    <property type="component" value="Unassembled WGS sequence"/>
</dbReference>
<proteinExistence type="predicted"/>
<gene>
    <name evidence="2" type="ORF">WG78_06455</name>
</gene>
<dbReference type="STRING" id="857265.WG78_06455"/>
<dbReference type="EMBL" id="LAQT01000003">
    <property type="protein sequence ID" value="KPC54269.1"/>
    <property type="molecule type" value="Genomic_DNA"/>
</dbReference>
<feature type="domain" description="STAS" evidence="1">
    <location>
        <begin position="1"/>
        <end position="100"/>
    </location>
</feature>
<organism evidence="2 3">
    <name type="scientific">Amantichitinum ursilacus</name>
    <dbReference type="NCBI Taxonomy" id="857265"/>
    <lineage>
        <taxon>Bacteria</taxon>
        <taxon>Pseudomonadati</taxon>
        <taxon>Pseudomonadota</taxon>
        <taxon>Betaproteobacteria</taxon>
        <taxon>Neisseriales</taxon>
        <taxon>Chitinibacteraceae</taxon>
        <taxon>Amantichitinum</taxon>
    </lineage>
</organism>
<accession>A0A0N0XK96</accession>
<sequence>MAMSWRQEGGVAIITIGGQLSFDMHREFKEIASAAIQSPLVDELHLDFTGVTYLDSAALGMLLLLRQRVEGYRIVLLNCGPGVRSVLDIANFSKIFDMRD</sequence>
<dbReference type="OrthoDB" id="278639at2"/>
<evidence type="ECO:0000259" key="1">
    <source>
        <dbReference type="PROSITE" id="PS50801"/>
    </source>
</evidence>
<dbReference type="GO" id="GO:0043856">
    <property type="term" value="F:anti-sigma factor antagonist activity"/>
    <property type="evidence" value="ECO:0007669"/>
    <property type="project" value="TreeGrafter"/>
</dbReference>
<dbReference type="PANTHER" id="PTHR33495:SF15">
    <property type="entry name" value="STAS DOMAIN-CONTAINING PROTEIN"/>
    <property type="match status" value="1"/>
</dbReference>
<keyword evidence="3" id="KW-1185">Reference proteome</keyword>
<protein>
    <submittedName>
        <fullName evidence="2">STAS domain protein</fullName>
    </submittedName>
</protein>
<reference evidence="2 3" key="1">
    <citation type="submission" date="2015-07" db="EMBL/GenBank/DDBJ databases">
        <title>Draft genome sequence of the Amantichitinum ursilacus IGB-41, a new chitin-degrading bacterium.</title>
        <authorList>
            <person name="Kirstahler P."/>
            <person name="Guenther M."/>
            <person name="Grumaz C."/>
            <person name="Rupp S."/>
            <person name="Zibek S."/>
            <person name="Sohn K."/>
        </authorList>
    </citation>
    <scope>NUCLEOTIDE SEQUENCE [LARGE SCALE GENOMIC DNA]</scope>
    <source>
        <strain evidence="2 3">IGB-41</strain>
    </source>
</reference>
<dbReference type="InterPro" id="IPR036513">
    <property type="entry name" value="STAS_dom_sf"/>
</dbReference>
<evidence type="ECO:0000313" key="3">
    <source>
        <dbReference type="Proteomes" id="UP000037939"/>
    </source>
</evidence>